<dbReference type="GeneID" id="24095362"/>
<evidence type="ECO:0000259" key="6">
    <source>
        <dbReference type="PROSITE" id="PS52019"/>
    </source>
</evidence>
<evidence type="ECO:0000256" key="2">
    <source>
        <dbReference type="ARBA" id="ARBA00022553"/>
    </source>
</evidence>
<accession>J4I931</accession>
<dbReference type="InterPro" id="IPR014030">
    <property type="entry name" value="Ketoacyl_synth_N"/>
</dbReference>
<dbReference type="PROSITE" id="PS52019">
    <property type="entry name" value="PKS_MFAS_DH"/>
    <property type="match status" value="1"/>
</dbReference>
<organism evidence="7 8">
    <name type="scientific">Fibroporia radiculosa</name>
    <dbReference type="NCBI Taxonomy" id="599839"/>
    <lineage>
        <taxon>Eukaryota</taxon>
        <taxon>Fungi</taxon>
        <taxon>Dikarya</taxon>
        <taxon>Basidiomycota</taxon>
        <taxon>Agaricomycotina</taxon>
        <taxon>Agaricomycetes</taxon>
        <taxon>Polyporales</taxon>
        <taxon>Fibroporiaceae</taxon>
        <taxon>Fibroporia</taxon>
    </lineage>
</organism>
<dbReference type="InterPro" id="IPR014031">
    <property type="entry name" value="Ketoacyl_synth_C"/>
</dbReference>
<dbReference type="InterPro" id="IPR001227">
    <property type="entry name" value="Ac_transferase_dom_sf"/>
</dbReference>
<dbReference type="Pfam" id="PF02801">
    <property type="entry name" value="Ketoacyl-synt_C"/>
    <property type="match status" value="1"/>
</dbReference>
<evidence type="ECO:0000313" key="8">
    <source>
        <dbReference type="Proteomes" id="UP000006352"/>
    </source>
</evidence>
<keyword evidence="3" id="KW-0808">Transferase</keyword>
<feature type="active site" description="Proton acceptor; for dehydratase activity" evidence="4">
    <location>
        <position position="947"/>
    </location>
</feature>
<feature type="region of interest" description="C-terminal hotdog fold" evidence="4">
    <location>
        <begin position="1061"/>
        <end position="1210"/>
    </location>
</feature>
<evidence type="ECO:0000256" key="3">
    <source>
        <dbReference type="ARBA" id="ARBA00022679"/>
    </source>
</evidence>
<dbReference type="InterPro" id="IPR049900">
    <property type="entry name" value="PKS_mFAS_DH"/>
</dbReference>
<dbReference type="OrthoDB" id="329835at2759"/>
<dbReference type="InterPro" id="IPR018201">
    <property type="entry name" value="Ketoacyl_synth_AS"/>
</dbReference>
<dbReference type="InterPro" id="IPR014043">
    <property type="entry name" value="Acyl_transferase_dom"/>
</dbReference>
<dbReference type="AlphaFoldDB" id="J4I931"/>
<sequence length="1232" mass="133938">MASRPAPSYSNPDPQAVAIAYPYALLAAKRKASTQRNFMNFSGIADRGLSPYHRIAGMPMHIMARHPENPAKGGFIPEFEYADIQEFGITQAEGGQALITQLVVLHQAFNALYRSGIDYRATNTGVFVGCPGGFIPYDVDITQAGAYFMTGTSLSITANRVNYVFDLLGPSTIVDTACSSSLTAMHLAVQAIRNGDCDQAIVAGVNLIASPADTVAFSQLGVLSPDGISKSFDNDADGYARADSAGAVVIKRHDLAVRDNDTIHATLVGTAMTSCGSLMGSLTTPNPEAQAQAIRLAYEDAGLRPHQADFVELRGTGTVVGDSIEANLAGKVFSTGRDGKEIIIGSVKSNVGHGEISAYMTSLTKIVLMLRHKEILPNGYFKKGSETIDFEKYNLRVPTTTAEFVAQDPEQGLIASISSFGFGGSCGHTVLREHESRPIHSSHPSGSANGPFLFTMGALTFKSCNTLMQEYKSRYLTGDCPSLCEHLGRRARQMPYRTYAVAHSLETATFPEPAVVGKRANPLVYCFSGQGPQHWRQGRDLMAAYPAFRDSILACDKVYSAYVGESFISKTGLFMQDHTQKNPLEKSPIWPAEVISVSIAFFQIAMFDLLIALGIRPTALVGHSLGETAVLYASGAASREMTVKVAVARGRALGVVDNTGGSMVAMSGCDANTVNDYVDAALSLAGRESQATRQLHLASYNSPTDIGVSGPEEVLDVLSMYIDKWVDGVVARKLRVSTAVHSPFVDPCEDTYRRELAAIFSAHPGDHSPVIPTMSTVTGEFVSEPYTIDYLWKNLRLPVLFSTAIPKMKDCYGDLVTFVELSPHPVLSQYIKAMGAHDSMGTGSRPPSLRHTKVSTGAKTELHTLLDTIGRLLLCGINSIDFSMLNAYPSESLPVVEYPFNKKRWLCANAVVKPASYQRWLLPPTRALNSSRLRVGPNNPESWMSQHVIDRSNLIPASAYIEMALEFPDVTEVWDCKFESACILDEYGPPITLEVSNEGVEWFVKSSSALQTMKGDLEWTRRGVPLFDTVHSRGKLGYGPPKLSPNGVTSVNVDAVIERCFQSSTKEEIYAHLRNYAQFGPEFMRINRFSMNETEGIAWIRGHVDGLNATDYNFHPALLDGVFQPWALPHAHLCGSRELDGLAVESEATQVLASLDDLAVSYTIAALACLPQDFSPENLDDKRRLARSKNLIAKFGAGFIHSPCGQVSPQSQFQGVLELTHQLGKIYEGKKS</sequence>
<dbReference type="InterPro" id="IPR020841">
    <property type="entry name" value="PKS_Beta-ketoAc_synthase_dom"/>
</dbReference>
<evidence type="ECO:0000256" key="1">
    <source>
        <dbReference type="ARBA" id="ARBA00022450"/>
    </source>
</evidence>
<dbReference type="PANTHER" id="PTHR43775">
    <property type="entry name" value="FATTY ACID SYNTHASE"/>
    <property type="match status" value="1"/>
</dbReference>
<dbReference type="GO" id="GO:0004312">
    <property type="term" value="F:fatty acid synthase activity"/>
    <property type="evidence" value="ECO:0007669"/>
    <property type="project" value="TreeGrafter"/>
</dbReference>
<dbReference type="STRING" id="599839.J4I931"/>
<reference evidence="7 8" key="1">
    <citation type="journal article" date="2012" name="Appl. Environ. Microbiol.">
        <title>Short-read sequencing for genomic analysis of the brown rot fungus Fibroporia radiculosa.</title>
        <authorList>
            <person name="Tang J.D."/>
            <person name="Perkins A.D."/>
            <person name="Sonstegard T.S."/>
            <person name="Schroeder S.G."/>
            <person name="Burgess S.C."/>
            <person name="Diehl S.V."/>
        </authorList>
    </citation>
    <scope>NUCLEOTIDE SEQUENCE [LARGE SCALE GENOMIC DNA]</scope>
    <source>
        <strain evidence="7 8">TFFH 294</strain>
    </source>
</reference>
<dbReference type="InterPro" id="IPR042104">
    <property type="entry name" value="PKS_dehydratase_sf"/>
</dbReference>
<protein>
    <recommendedName>
        <fullName evidence="9">Carrier domain-containing protein</fullName>
    </recommendedName>
</protein>
<dbReference type="Pfam" id="PF00109">
    <property type="entry name" value="ketoacyl-synt"/>
    <property type="match status" value="1"/>
</dbReference>
<dbReference type="SMART" id="SM00827">
    <property type="entry name" value="PKS_AT"/>
    <property type="match status" value="1"/>
</dbReference>
<dbReference type="Gene3D" id="3.10.129.110">
    <property type="entry name" value="Polyketide synthase dehydratase"/>
    <property type="match status" value="1"/>
</dbReference>
<dbReference type="EMBL" id="HE796983">
    <property type="protein sequence ID" value="CCM00451.1"/>
    <property type="molecule type" value="Genomic_DNA"/>
</dbReference>
<dbReference type="Pfam" id="PF16197">
    <property type="entry name" value="KAsynt_C_assoc"/>
    <property type="match status" value="1"/>
</dbReference>
<dbReference type="SUPFAM" id="SSF52151">
    <property type="entry name" value="FabD/lysophospholipase-like"/>
    <property type="match status" value="1"/>
</dbReference>
<dbReference type="GO" id="GO:0004315">
    <property type="term" value="F:3-oxoacyl-[acyl-carrier-protein] synthase activity"/>
    <property type="evidence" value="ECO:0007669"/>
    <property type="project" value="InterPro"/>
</dbReference>
<dbReference type="InterPro" id="IPR016035">
    <property type="entry name" value="Acyl_Trfase/lysoPLipase"/>
</dbReference>
<keyword evidence="8" id="KW-1185">Reference proteome</keyword>
<dbReference type="InterPro" id="IPR050091">
    <property type="entry name" value="PKS_NRPS_Biosynth_Enz"/>
</dbReference>
<dbReference type="GO" id="GO:0006633">
    <property type="term" value="P:fatty acid biosynthetic process"/>
    <property type="evidence" value="ECO:0007669"/>
    <property type="project" value="InterPro"/>
</dbReference>
<feature type="domain" description="PKS/mFAS DH" evidence="6">
    <location>
        <begin position="914"/>
        <end position="1210"/>
    </location>
</feature>
<dbReference type="InterPro" id="IPR032821">
    <property type="entry name" value="PKS_assoc"/>
</dbReference>
<feature type="active site" description="Proton donor; for dehydratase activity" evidence="4">
    <location>
        <position position="1120"/>
    </location>
</feature>
<dbReference type="InterPro" id="IPR016039">
    <property type="entry name" value="Thiolase-like"/>
</dbReference>
<dbReference type="InParanoid" id="J4I931"/>
<evidence type="ECO:0000259" key="5">
    <source>
        <dbReference type="PROSITE" id="PS52004"/>
    </source>
</evidence>
<dbReference type="HOGENOM" id="CLU_000022_16_6_1"/>
<evidence type="ECO:0000313" key="7">
    <source>
        <dbReference type="EMBL" id="CCM00451.1"/>
    </source>
</evidence>
<dbReference type="SUPFAM" id="SSF53901">
    <property type="entry name" value="Thiolase-like"/>
    <property type="match status" value="1"/>
</dbReference>
<dbReference type="CDD" id="cd00833">
    <property type="entry name" value="PKS"/>
    <property type="match status" value="1"/>
</dbReference>
<evidence type="ECO:0000256" key="4">
    <source>
        <dbReference type="PROSITE-ProRule" id="PRU01363"/>
    </source>
</evidence>
<feature type="region of interest" description="N-terminal hotdog fold" evidence="4">
    <location>
        <begin position="914"/>
        <end position="1043"/>
    </location>
</feature>
<dbReference type="Proteomes" id="UP000006352">
    <property type="component" value="Unassembled WGS sequence"/>
</dbReference>
<name>J4I931_9APHY</name>
<dbReference type="PANTHER" id="PTHR43775:SF37">
    <property type="entry name" value="SI:DKEY-61P9.11"/>
    <property type="match status" value="1"/>
</dbReference>
<feature type="domain" description="Ketosynthase family 3 (KS3)" evidence="5">
    <location>
        <begin position="14"/>
        <end position="433"/>
    </location>
</feature>
<keyword evidence="1" id="KW-0596">Phosphopantetheine</keyword>
<dbReference type="Pfam" id="PF00698">
    <property type="entry name" value="Acyl_transf_1"/>
    <property type="match status" value="1"/>
</dbReference>
<dbReference type="Gene3D" id="3.40.47.10">
    <property type="match status" value="1"/>
</dbReference>
<proteinExistence type="predicted"/>
<keyword evidence="2" id="KW-0597">Phosphoprotein</keyword>
<dbReference type="RefSeq" id="XP_012179734.1">
    <property type="nucleotide sequence ID" value="XM_012324344.1"/>
</dbReference>
<evidence type="ECO:0008006" key="9">
    <source>
        <dbReference type="Google" id="ProtNLM"/>
    </source>
</evidence>
<dbReference type="PROSITE" id="PS52004">
    <property type="entry name" value="KS3_2"/>
    <property type="match status" value="1"/>
</dbReference>
<dbReference type="SMART" id="SM00825">
    <property type="entry name" value="PKS_KS"/>
    <property type="match status" value="1"/>
</dbReference>
<dbReference type="Gene3D" id="3.40.366.10">
    <property type="entry name" value="Malonyl-Coenzyme A Acyl Carrier Protein, domain 2"/>
    <property type="match status" value="1"/>
</dbReference>
<gene>
    <name evidence="7" type="ORF">FIBRA_02483</name>
</gene>
<dbReference type="PROSITE" id="PS00606">
    <property type="entry name" value="KS3_1"/>
    <property type="match status" value="1"/>
</dbReference>